<name>A0A5M3MQB5_CONPW</name>
<dbReference type="InterPro" id="IPR013149">
    <property type="entry name" value="ADH-like_C"/>
</dbReference>
<dbReference type="KEGG" id="cput:CONPUDRAFT_82822"/>
<keyword evidence="4" id="KW-1185">Reference proteome</keyword>
<feature type="compositionally biased region" description="Polar residues" evidence="1">
    <location>
        <begin position="19"/>
        <end position="34"/>
    </location>
</feature>
<dbReference type="InterPro" id="IPR036291">
    <property type="entry name" value="NAD(P)-bd_dom_sf"/>
</dbReference>
<dbReference type="RefSeq" id="XP_007769603.1">
    <property type="nucleotide sequence ID" value="XM_007771413.1"/>
</dbReference>
<evidence type="ECO:0000256" key="1">
    <source>
        <dbReference type="SAM" id="MobiDB-lite"/>
    </source>
</evidence>
<dbReference type="InterPro" id="IPR020843">
    <property type="entry name" value="ER"/>
</dbReference>
<dbReference type="InterPro" id="IPR047122">
    <property type="entry name" value="Trans-enoyl_RdTase-like"/>
</dbReference>
<sequence length="372" mass="38923">MSSSITIPSTQVALHLSDETPTSPRTFNLSSSTPVPRPAPGHVLVRNEAAGLNPLDAHIQEQGYWRVTVYPAILGWEGAGVVVEVGESVKGFQVGDRVAYQGTADDTRRSFQQYSAPLATATLKIPKNISFDEGATIPTAYLTVIVGLYQAAPRGLGLVAPWAEGGKGLGAHKGRSILIMGGSSQIGLAAIQLARLGGFHPILTTASLKHEPLLTSLGATQILDRSLSTSELVSQIKSLTQLTPLALAYDSISTADTQLVAFDALAPSGGDLVLVLPPLLDEAKVKAEEASGKKVTYFMVGGSIDLPADDHDFGEAFCKAAEGMLERGDIKPGNPEIVAGGLNAVWPALQRLKAGQASASKFVVRPSETVVA</sequence>
<dbReference type="SUPFAM" id="SSF50129">
    <property type="entry name" value="GroES-like"/>
    <property type="match status" value="1"/>
</dbReference>
<feature type="region of interest" description="Disordered" evidence="1">
    <location>
        <begin position="17"/>
        <end position="39"/>
    </location>
</feature>
<evidence type="ECO:0000259" key="2">
    <source>
        <dbReference type="SMART" id="SM00829"/>
    </source>
</evidence>
<dbReference type="OMA" id="NDMAHAD"/>
<dbReference type="SUPFAM" id="SSF51735">
    <property type="entry name" value="NAD(P)-binding Rossmann-fold domains"/>
    <property type="match status" value="1"/>
</dbReference>
<dbReference type="Proteomes" id="UP000053558">
    <property type="component" value="Unassembled WGS sequence"/>
</dbReference>
<dbReference type="CDD" id="cd08249">
    <property type="entry name" value="enoyl_reductase_like"/>
    <property type="match status" value="1"/>
</dbReference>
<evidence type="ECO:0000313" key="4">
    <source>
        <dbReference type="Proteomes" id="UP000053558"/>
    </source>
</evidence>
<dbReference type="Pfam" id="PF08240">
    <property type="entry name" value="ADH_N"/>
    <property type="match status" value="1"/>
</dbReference>
<dbReference type="Pfam" id="PF00107">
    <property type="entry name" value="ADH_zinc_N"/>
    <property type="match status" value="1"/>
</dbReference>
<dbReference type="SMART" id="SM00829">
    <property type="entry name" value="PKS_ER"/>
    <property type="match status" value="1"/>
</dbReference>
<evidence type="ECO:0000313" key="3">
    <source>
        <dbReference type="EMBL" id="EIW80731.1"/>
    </source>
</evidence>
<dbReference type="GeneID" id="19210482"/>
<comment type="caution">
    <text evidence="3">The sequence shown here is derived from an EMBL/GenBank/DDBJ whole genome shotgun (WGS) entry which is preliminary data.</text>
</comment>
<dbReference type="GO" id="GO:0016651">
    <property type="term" value="F:oxidoreductase activity, acting on NAD(P)H"/>
    <property type="evidence" value="ECO:0007669"/>
    <property type="project" value="InterPro"/>
</dbReference>
<proteinExistence type="predicted"/>
<dbReference type="InterPro" id="IPR011032">
    <property type="entry name" value="GroES-like_sf"/>
</dbReference>
<dbReference type="EMBL" id="JH711579">
    <property type="protein sequence ID" value="EIW80731.1"/>
    <property type="molecule type" value="Genomic_DNA"/>
</dbReference>
<gene>
    <name evidence="3" type="ORF">CONPUDRAFT_82822</name>
</gene>
<dbReference type="PANTHER" id="PTHR45348">
    <property type="entry name" value="HYPOTHETICAL OXIDOREDUCTASE (EUROFUNG)"/>
    <property type="match status" value="1"/>
</dbReference>
<feature type="domain" description="Enoyl reductase (ER)" evidence="2">
    <location>
        <begin position="22"/>
        <end position="364"/>
    </location>
</feature>
<dbReference type="Gene3D" id="3.90.180.10">
    <property type="entry name" value="Medium-chain alcohol dehydrogenases, catalytic domain"/>
    <property type="match status" value="1"/>
</dbReference>
<dbReference type="PANTHER" id="PTHR45348:SF2">
    <property type="entry name" value="ZINC-TYPE ALCOHOL DEHYDROGENASE-LIKE PROTEIN C2E1P3.01"/>
    <property type="match status" value="1"/>
</dbReference>
<reference evidence="4" key="1">
    <citation type="journal article" date="2012" name="Science">
        <title>The Paleozoic origin of enzymatic lignin decomposition reconstructed from 31 fungal genomes.</title>
        <authorList>
            <person name="Floudas D."/>
            <person name="Binder M."/>
            <person name="Riley R."/>
            <person name="Barry K."/>
            <person name="Blanchette R.A."/>
            <person name="Henrissat B."/>
            <person name="Martinez A.T."/>
            <person name="Otillar R."/>
            <person name="Spatafora J.W."/>
            <person name="Yadav J.S."/>
            <person name="Aerts A."/>
            <person name="Benoit I."/>
            <person name="Boyd A."/>
            <person name="Carlson A."/>
            <person name="Copeland A."/>
            <person name="Coutinho P.M."/>
            <person name="de Vries R.P."/>
            <person name="Ferreira P."/>
            <person name="Findley K."/>
            <person name="Foster B."/>
            <person name="Gaskell J."/>
            <person name="Glotzer D."/>
            <person name="Gorecki P."/>
            <person name="Heitman J."/>
            <person name="Hesse C."/>
            <person name="Hori C."/>
            <person name="Igarashi K."/>
            <person name="Jurgens J.A."/>
            <person name="Kallen N."/>
            <person name="Kersten P."/>
            <person name="Kohler A."/>
            <person name="Kuees U."/>
            <person name="Kumar T.K.A."/>
            <person name="Kuo A."/>
            <person name="LaButti K."/>
            <person name="Larrondo L.F."/>
            <person name="Lindquist E."/>
            <person name="Ling A."/>
            <person name="Lombard V."/>
            <person name="Lucas S."/>
            <person name="Lundell T."/>
            <person name="Martin R."/>
            <person name="McLaughlin D.J."/>
            <person name="Morgenstern I."/>
            <person name="Morin E."/>
            <person name="Murat C."/>
            <person name="Nagy L.G."/>
            <person name="Nolan M."/>
            <person name="Ohm R.A."/>
            <person name="Patyshakuliyeva A."/>
            <person name="Rokas A."/>
            <person name="Ruiz-Duenas F.J."/>
            <person name="Sabat G."/>
            <person name="Salamov A."/>
            <person name="Samejima M."/>
            <person name="Schmutz J."/>
            <person name="Slot J.C."/>
            <person name="St John F."/>
            <person name="Stenlid J."/>
            <person name="Sun H."/>
            <person name="Sun S."/>
            <person name="Syed K."/>
            <person name="Tsang A."/>
            <person name="Wiebenga A."/>
            <person name="Young D."/>
            <person name="Pisabarro A."/>
            <person name="Eastwood D.C."/>
            <person name="Martin F."/>
            <person name="Cullen D."/>
            <person name="Grigoriev I.V."/>
            <person name="Hibbett D.S."/>
        </authorList>
    </citation>
    <scope>NUCLEOTIDE SEQUENCE [LARGE SCALE GENOMIC DNA]</scope>
    <source>
        <strain evidence="4">RWD-64-598 SS2</strain>
    </source>
</reference>
<dbReference type="OrthoDB" id="3233595at2759"/>
<protein>
    <submittedName>
        <fullName evidence="3">GroES-like protein</fullName>
    </submittedName>
</protein>
<dbReference type="InterPro" id="IPR013154">
    <property type="entry name" value="ADH-like_N"/>
</dbReference>
<dbReference type="AlphaFoldDB" id="A0A5M3MQB5"/>
<organism evidence="3 4">
    <name type="scientific">Coniophora puteana (strain RWD-64-598)</name>
    <name type="common">Brown rot fungus</name>
    <dbReference type="NCBI Taxonomy" id="741705"/>
    <lineage>
        <taxon>Eukaryota</taxon>
        <taxon>Fungi</taxon>
        <taxon>Dikarya</taxon>
        <taxon>Basidiomycota</taxon>
        <taxon>Agaricomycotina</taxon>
        <taxon>Agaricomycetes</taxon>
        <taxon>Agaricomycetidae</taxon>
        <taxon>Boletales</taxon>
        <taxon>Coniophorineae</taxon>
        <taxon>Coniophoraceae</taxon>
        <taxon>Coniophora</taxon>
    </lineage>
</organism>
<dbReference type="Gene3D" id="3.40.50.720">
    <property type="entry name" value="NAD(P)-binding Rossmann-like Domain"/>
    <property type="match status" value="1"/>
</dbReference>
<accession>A0A5M3MQB5</accession>